<dbReference type="Pfam" id="PF05137">
    <property type="entry name" value="PilN"/>
    <property type="match status" value="1"/>
</dbReference>
<sequence>MVWVNLLPWRQQQLIKQRRGWWLVLLVLVLPGGTVLLMFCQQLATDNQHWRQRLNQLQVAMAQADGLAQKLAQAQQQRHDLLARQQKQQRQQLRNQQWLQFAGALPQLMPQSLWLTSLQQATSGFYISGISHQLEDVAVFRQQLGRQPLFQQIHHGSIERQSNGLMQFSLQASLQQELAYE</sequence>
<dbReference type="AlphaFoldDB" id="A0A9J6PJE6"/>
<organism evidence="3 4">
    <name type="scientific">Winslowiella arboricola</name>
    <dbReference type="NCBI Taxonomy" id="2978220"/>
    <lineage>
        <taxon>Bacteria</taxon>
        <taxon>Pseudomonadati</taxon>
        <taxon>Pseudomonadota</taxon>
        <taxon>Gammaproteobacteria</taxon>
        <taxon>Enterobacterales</taxon>
        <taxon>Erwiniaceae</taxon>
        <taxon>Winslowiella</taxon>
    </lineage>
</organism>
<evidence type="ECO:0000313" key="3">
    <source>
        <dbReference type="EMBL" id="MCU5777490.1"/>
    </source>
</evidence>
<keyword evidence="4" id="KW-1185">Reference proteome</keyword>
<keyword evidence="2" id="KW-1133">Transmembrane helix</keyword>
<feature type="coiled-coil region" evidence="1">
    <location>
        <begin position="57"/>
        <end position="91"/>
    </location>
</feature>
<protein>
    <submittedName>
        <fullName evidence="3">PilN domain-containing protein</fullName>
    </submittedName>
</protein>
<proteinExistence type="predicted"/>
<keyword evidence="2" id="KW-0472">Membrane</keyword>
<dbReference type="PANTHER" id="PTHR40278">
    <property type="entry name" value="DNA UTILIZATION PROTEIN HOFN"/>
    <property type="match status" value="1"/>
</dbReference>
<reference evidence="3" key="1">
    <citation type="submission" date="2022-09" db="EMBL/GenBank/DDBJ databases">
        <title>Winslowiella arboricola sp. nov., isolated from bleeding cankers on broadleaf hosts.</title>
        <authorList>
            <person name="Brady C."/>
            <person name="Kaur S."/>
            <person name="Crampton B."/>
            <person name="Maddock D."/>
            <person name="Arnold D."/>
            <person name="Denman S."/>
        </authorList>
    </citation>
    <scope>NUCLEOTIDE SEQUENCE</scope>
    <source>
        <strain evidence="3">BAC 15a-03b</strain>
    </source>
</reference>
<dbReference type="Proteomes" id="UP001064262">
    <property type="component" value="Unassembled WGS sequence"/>
</dbReference>
<dbReference type="RefSeq" id="WP_267141313.1">
    <property type="nucleotide sequence ID" value="NZ_JAODIL010000055.1"/>
</dbReference>
<dbReference type="PANTHER" id="PTHR40278:SF1">
    <property type="entry name" value="DNA UTILIZATION PROTEIN HOFN"/>
    <property type="match status" value="1"/>
</dbReference>
<name>A0A9J6PJE6_9GAMM</name>
<evidence type="ECO:0000256" key="2">
    <source>
        <dbReference type="SAM" id="Phobius"/>
    </source>
</evidence>
<accession>A0A9J6PJE6</accession>
<comment type="caution">
    <text evidence="3">The sequence shown here is derived from an EMBL/GenBank/DDBJ whole genome shotgun (WGS) entry which is preliminary data.</text>
</comment>
<dbReference type="InterPro" id="IPR007813">
    <property type="entry name" value="PilN"/>
</dbReference>
<evidence type="ECO:0000313" key="4">
    <source>
        <dbReference type="Proteomes" id="UP001064262"/>
    </source>
</evidence>
<dbReference type="InterPro" id="IPR052534">
    <property type="entry name" value="Extracell_DNA_Util/SecSys_Comp"/>
</dbReference>
<gene>
    <name evidence="3" type="ORF">N5923_08305</name>
</gene>
<evidence type="ECO:0000256" key="1">
    <source>
        <dbReference type="SAM" id="Coils"/>
    </source>
</evidence>
<feature type="transmembrane region" description="Helical" evidence="2">
    <location>
        <begin position="21"/>
        <end position="39"/>
    </location>
</feature>
<keyword evidence="1" id="KW-0175">Coiled coil</keyword>
<dbReference type="EMBL" id="JAODIM010000039">
    <property type="protein sequence ID" value="MCU5777490.1"/>
    <property type="molecule type" value="Genomic_DNA"/>
</dbReference>
<keyword evidence="2" id="KW-0812">Transmembrane</keyword>